<keyword evidence="4 8" id="KW-0812">Transmembrane</keyword>
<protein>
    <recommendedName>
        <fullName evidence="9">VTT domain-containing protein</fullName>
    </recommendedName>
</protein>
<dbReference type="PANTHER" id="PTHR42709">
    <property type="entry name" value="ALKALINE PHOSPHATASE LIKE PROTEIN"/>
    <property type="match status" value="1"/>
</dbReference>
<feature type="transmembrane region" description="Helical" evidence="8">
    <location>
        <begin position="179"/>
        <end position="199"/>
    </location>
</feature>
<reference evidence="10 11" key="1">
    <citation type="submission" date="2018-06" db="EMBL/GenBank/DDBJ databases">
        <title>Phytoactinopolyspora halophila sp. nov., a novel halophilic actinomycete isolated from a saline soil in China.</title>
        <authorList>
            <person name="Tang S.-K."/>
        </authorList>
    </citation>
    <scope>NUCLEOTIDE SEQUENCE [LARGE SCALE GENOMIC DNA]</scope>
    <source>
        <strain evidence="10 11">YIM 96934</strain>
    </source>
</reference>
<dbReference type="Pfam" id="PF09335">
    <property type="entry name" value="VTT_dom"/>
    <property type="match status" value="1"/>
</dbReference>
<dbReference type="Proteomes" id="UP000250462">
    <property type="component" value="Unassembled WGS sequence"/>
</dbReference>
<dbReference type="EMBL" id="QMIG01000002">
    <property type="protein sequence ID" value="RAW17845.1"/>
    <property type="molecule type" value="Genomic_DNA"/>
</dbReference>
<feature type="compositionally biased region" description="Basic and acidic residues" evidence="7">
    <location>
        <begin position="254"/>
        <end position="263"/>
    </location>
</feature>
<keyword evidence="11" id="KW-1185">Reference proteome</keyword>
<evidence type="ECO:0000256" key="4">
    <source>
        <dbReference type="ARBA" id="ARBA00022692"/>
    </source>
</evidence>
<feature type="domain" description="VTT" evidence="9">
    <location>
        <begin position="39"/>
        <end position="164"/>
    </location>
</feature>
<evidence type="ECO:0000313" key="10">
    <source>
        <dbReference type="EMBL" id="RAW17845.1"/>
    </source>
</evidence>
<evidence type="ECO:0000259" key="9">
    <source>
        <dbReference type="Pfam" id="PF09335"/>
    </source>
</evidence>
<keyword evidence="3" id="KW-1003">Cell membrane</keyword>
<evidence type="ECO:0000256" key="5">
    <source>
        <dbReference type="ARBA" id="ARBA00022989"/>
    </source>
</evidence>
<feature type="compositionally biased region" description="Polar residues" evidence="7">
    <location>
        <begin position="221"/>
        <end position="232"/>
    </location>
</feature>
<comment type="subcellular location">
    <subcellularLocation>
        <location evidence="1">Cell membrane</location>
        <topology evidence="1">Multi-pass membrane protein</topology>
    </subcellularLocation>
</comment>
<keyword evidence="6 8" id="KW-0472">Membrane</keyword>
<proteinExistence type="inferred from homology"/>
<gene>
    <name evidence="10" type="ORF">DPM12_03035</name>
</gene>
<dbReference type="InterPro" id="IPR032816">
    <property type="entry name" value="VTT_dom"/>
</dbReference>
<dbReference type="PANTHER" id="PTHR42709:SF6">
    <property type="entry name" value="UNDECAPRENYL PHOSPHATE TRANSPORTER A"/>
    <property type="match status" value="1"/>
</dbReference>
<evidence type="ECO:0000256" key="2">
    <source>
        <dbReference type="ARBA" id="ARBA00010792"/>
    </source>
</evidence>
<evidence type="ECO:0000256" key="7">
    <source>
        <dbReference type="SAM" id="MobiDB-lite"/>
    </source>
</evidence>
<evidence type="ECO:0000256" key="8">
    <source>
        <dbReference type="SAM" id="Phobius"/>
    </source>
</evidence>
<dbReference type="InterPro" id="IPR051311">
    <property type="entry name" value="DedA_domain"/>
</dbReference>
<dbReference type="AlphaFoldDB" id="A0A329QZU4"/>
<organism evidence="10 11">
    <name type="scientific">Phytoactinopolyspora halophila</name>
    <dbReference type="NCBI Taxonomy" id="1981511"/>
    <lineage>
        <taxon>Bacteria</taxon>
        <taxon>Bacillati</taxon>
        <taxon>Actinomycetota</taxon>
        <taxon>Actinomycetes</taxon>
        <taxon>Jiangellales</taxon>
        <taxon>Jiangellaceae</taxon>
        <taxon>Phytoactinopolyspora</taxon>
    </lineage>
</organism>
<sequence>MGWTQESERVDFATLLATPGLVYAVIAALVAFDAAVPAVPSEVAVVTAGTLAVAGDINLAWVLLSTIAGAVAGDYIVHTMGRRALPAILRRSRLGRRAQRNVEHAYARMGSASAGTIVAGRFIPLGRTASAAAAGLAGVSQPRFLAFSTLGATAWATWMLGIGYVTGTATEAPLWLQSALGACVALIVAVWIAAIRSVIRTRRRLTHRARLSAIAHAESAGTESPATESTGAGSRDIVTRPATAPGHQPTRQTSPDRSRDAPQRNRTAGRWSIGAPVPYRPAWTPGSDPLP</sequence>
<feature type="region of interest" description="Disordered" evidence="7">
    <location>
        <begin position="216"/>
        <end position="291"/>
    </location>
</feature>
<feature type="transmembrane region" description="Helical" evidence="8">
    <location>
        <begin position="59"/>
        <end position="77"/>
    </location>
</feature>
<feature type="transmembrane region" description="Helical" evidence="8">
    <location>
        <begin position="144"/>
        <end position="167"/>
    </location>
</feature>
<name>A0A329QZU4_9ACTN</name>
<comment type="caution">
    <text evidence="10">The sequence shown here is derived from an EMBL/GenBank/DDBJ whole genome shotgun (WGS) entry which is preliminary data.</text>
</comment>
<keyword evidence="5 8" id="KW-1133">Transmembrane helix</keyword>
<evidence type="ECO:0000256" key="6">
    <source>
        <dbReference type="ARBA" id="ARBA00023136"/>
    </source>
</evidence>
<evidence type="ECO:0000256" key="1">
    <source>
        <dbReference type="ARBA" id="ARBA00004651"/>
    </source>
</evidence>
<accession>A0A329QZU4</accession>
<evidence type="ECO:0000313" key="11">
    <source>
        <dbReference type="Proteomes" id="UP000250462"/>
    </source>
</evidence>
<evidence type="ECO:0000256" key="3">
    <source>
        <dbReference type="ARBA" id="ARBA00022475"/>
    </source>
</evidence>
<comment type="similarity">
    <text evidence="2">Belongs to the DedA family.</text>
</comment>
<feature type="transmembrane region" description="Helical" evidence="8">
    <location>
        <begin position="12"/>
        <end position="39"/>
    </location>
</feature>
<dbReference type="GO" id="GO:0005886">
    <property type="term" value="C:plasma membrane"/>
    <property type="evidence" value="ECO:0007669"/>
    <property type="project" value="UniProtKB-SubCell"/>
</dbReference>